<proteinExistence type="predicted"/>
<dbReference type="AlphaFoldDB" id="A0A974CWQ8"/>
<name>A0A974CWQ8_XENLA</name>
<dbReference type="Proteomes" id="UP000694892">
    <property type="component" value="Chromosome 5L"/>
</dbReference>
<dbReference type="EMBL" id="CM004474">
    <property type="protein sequence ID" value="OCT80145.1"/>
    <property type="molecule type" value="Genomic_DNA"/>
</dbReference>
<accession>A0A974CWQ8</accession>
<gene>
    <name evidence="1" type="ORF">XELAEV_18026956mg</name>
</gene>
<reference evidence="2" key="1">
    <citation type="journal article" date="2016" name="Nature">
        <title>Genome evolution in the allotetraploid frog Xenopus laevis.</title>
        <authorList>
            <person name="Session A.M."/>
            <person name="Uno Y."/>
            <person name="Kwon T."/>
            <person name="Chapman J.A."/>
            <person name="Toyoda A."/>
            <person name="Takahashi S."/>
            <person name="Fukui A."/>
            <person name="Hikosaka A."/>
            <person name="Suzuki A."/>
            <person name="Kondo M."/>
            <person name="van Heeringen S.J."/>
            <person name="Quigley I."/>
            <person name="Heinz S."/>
            <person name="Ogino H."/>
            <person name="Ochi H."/>
            <person name="Hellsten U."/>
            <person name="Lyons J.B."/>
            <person name="Simakov O."/>
            <person name="Putnam N."/>
            <person name="Stites J."/>
            <person name="Kuroki Y."/>
            <person name="Tanaka T."/>
            <person name="Michiue T."/>
            <person name="Watanabe M."/>
            <person name="Bogdanovic O."/>
            <person name="Lister R."/>
            <person name="Georgiou G."/>
            <person name="Paranjpe S.S."/>
            <person name="van Kruijsbergen I."/>
            <person name="Shu S."/>
            <person name="Carlson J."/>
            <person name="Kinoshita T."/>
            <person name="Ohta Y."/>
            <person name="Mawaribuchi S."/>
            <person name="Jenkins J."/>
            <person name="Grimwood J."/>
            <person name="Schmutz J."/>
            <person name="Mitros T."/>
            <person name="Mozaffari S.V."/>
            <person name="Suzuki Y."/>
            <person name="Haramoto Y."/>
            <person name="Yamamoto T.S."/>
            <person name="Takagi C."/>
            <person name="Heald R."/>
            <person name="Miller K."/>
            <person name="Haudenschild C."/>
            <person name="Kitzman J."/>
            <person name="Nakayama T."/>
            <person name="Izutsu Y."/>
            <person name="Robert J."/>
            <person name="Fortriede J."/>
            <person name="Burns K."/>
            <person name="Lotay V."/>
            <person name="Karimi K."/>
            <person name="Yasuoka Y."/>
            <person name="Dichmann D.S."/>
            <person name="Flajnik M.F."/>
            <person name="Houston D.W."/>
            <person name="Shendure J."/>
            <person name="DuPasquier L."/>
            <person name="Vize P.D."/>
            <person name="Zorn A.M."/>
            <person name="Ito M."/>
            <person name="Marcotte E.M."/>
            <person name="Wallingford J.B."/>
            <person name="Ito Y."/>
            <person name="Asashima M."/>
            <person name="Ueno N."/>
            <person name="Matsuda Y."/>
            <person name="Veenstra G.J."/>
            <person name="Fujiyama A."/>
            <person name="Harland R.M."/>
            <person name="Taira M."/>
            <person name="Rokhsar D.S."/>
        </authorList>
    </citation>
    <scope>NUCLEOTIDE SEQUENCE [LARGE SCALE GENOMIC DNA]</scope>
    <source>
        <strain evidence="2">J</strain>
    </source>
</reference>
<evidence type="ECO:0000313" key="2">
    <source>
        <dbReference type="Proteomes" id="UP000694892"/>
    </source>
</evidence>
<protein>
    <submittedName>
        <fullName evidence="1">Uncharacterized protein</fullName>
    </submittedName>
</protein>
<sequence>MRTAYSNDGQMVMCQSVGIIKSNNKCPYHSDSAITTCPRQERLRTERLRESCKRETIFSAISVAKNIQSSSNILGGFKLYNVYSHFNL</sequence>
<evidence type="ECO:0000313" key="1">
    <source>
        <dbReference type="EMBL" id="OCT80145.1"/>
    </source>
</evidence>
<organism evidence="1 2">
    <name type="scientific">Xenopus laevis</name>
    <name type="common">African clawed frog</name>
    <dbReference type="NCBI Taxonomy" id="8355"/>
    <lineage>
        <taxon>Eukaryota</taxon>
        <taxon>Metazoa</taxon>
        <taxon>Chordata</taxon>
        <taxon>Craniata</taxon>
        <taxon>Vertebrata</taxon>
        <taxon>Euteleostomi</taxon>
        <taxon>Amphibia</taxon>
        <taxon>Batrachia</taxon>
        <taxon>Anura</taxon>
        <taxon>Pipoidea</taxon>
        <taxon>Pipidae</taxon>
        <taxon>Xenopodinae</taxon>
        <taxon>Xenopus</taxon>
        <taxon>Xenopus</taxon>
    </lineage>
</organism>